<keyword evidence="4 5" id="KW-0472">Membrane</keyword>
<sequence length="115" mass="13235">FNAAAQRDSKVQLQIGEEAKREASAMKAIAVVTMTFLPATFISTIFGTNFFSFEVETEAGQSSFAMSRQFWIYRALSIPLTVTTLALWFWWSRWAEHLRLSRPRADAFRDKYISL</sequence>
<dbReference type="GeneID" id="19129825"/>
<dbReference type="STRING" id="665912.M2SPN6"/>
<dbReference type="OrthoDB" id="2830640at2759"/>
<dbReference type="KEGG" id="bsc:COCSADRAFT_102973"/>
<evidence type="ECO:0000313" key="7">
    <source>
        <dbReference type="Proteomes" id="UP000016934"/>
    </source>
</evidence>
<keyword evidence="3 5" id="KW-1133">Transmembrane helix</keyword>
<reference evidence="7" key="2">
    <citation type="journal article" date="2013" name="PLoS Genet.">
        <title>Comparative genome structure, secondary metabolite, and effector coding capacity across Cochliobolus pathogens.</title>
        <authorList>
            <person name="Condon B.J."/>
            <person name="Leng Y."/>
            <person name="Wu D."/>
            <person name="Bushley K.E."/>
            <person name="Ohm R.A."/>
            <person name="Otillar R."/>
            <person name="Martin J."/>
            <person name="Schackwitz W."/>
            <person name="Grimwood J."/>
            <person name="MohdZainudin N."/>
            <person name="Xue C."/>
            <person name="Wang R."/>
            <person name="Manning V.A."/>
            <person name="Dhillon B."/>
            <person name="Tu Z.J."/>
            <person name="Steffenson B.J."/>
            <person name="Salamov A."/>
            <person name="Sun H."/>
            <person name="Lowry S."/>
            <person name="LaButti K."/>
            <person name="Han J."/>
            <person name="Copeland A."/>
            <person name="Lindquist E."/>
            <person name="Barry K."/>
            <person name="Schmutz J."/>
            <person name="Baker S.E."/>
            <person name="Ciuffetti L.M."/>
            <person name="Grigoriev I.V."/>
            <person name="Zhong S."/>
            <person name="Turgeon B.G."/>
        </authorList>
    </citation>
    <scope>NUCLEOTIDE SEQUENCE [LARGE SCALE GENOMIC DNA]</scope>
    <source>
        <strain evidence="7">ND90Pr / ATCC 201652</strain>
    </source>
</reference>
<dbReference type="InterPro" id="IPR045863">
    <property type="entry name" value="CorA_TM1_TM2"/>
</dbReference>
<evidence type="ECO:0000256" key="1">
    <source>
        <dbReference type="ARBA" id="ARBA00004141"/>
    </source>
</evidence>
<evidence type="ECO:0000256" key="4">
    <source>
        <dbReference type="ARBA" id="ARBA00023136"/>
    </source>
</evidence>
<dbReference type="HOGENOM" id="CLU_2114647_0_0_1"/>
<proteinExistence type="predicted"/>
<accession>M2SPN6</accession>
<comment type="subcellular location">
    <subcellularLocation>
        <location evidence="1">Membrane</location>
        <topology evidence="1">Multi-pass membrane protein</topology>
    </subcellularLocation>
</comment>
<keyword evidence="7" id="KW-1185">Reference proteome</keyword>
<name>M2SPN6_COCSN</name>
<dbReference type="EMBL" id="KB445654">
    <property type="protein sequence ID" value="EMD59081.1"/>
    <property type="molecule type" value="Genomic_DNA"/>
</dbReference>
<feature type="transmembrane region" description="Helical" evidence="5">
    <location>
        <begin position="71"/>
        <end position="91"/>
    </location>
</feature>
<dbReference type="AlphaFoldDB" id="M2SPN6"/>
<evidence type="ECO:0000313" key="6">
    <source>
        <dbReference type="EMBL" id="EMD59081.1"/>
    </source>
</evidence>
<evidence type="ECO:0000256" key="5">
    <source>
        <dbReference type="SAM" id="Phobius"/>
    </source>
</evidence>
<dbReference type="SUPFAM" id="SSF144083">
    <property type="entry name" value="Magnesium transport protein CorA, transmembrane region"/>
    <property type="match status" value="1"/>
</dbReference>
<protein>
    <submittedName>
        <fullName evidence="6">Uncharacterized protein</fullName>
    </submittedName>
</protein>
<dbReference type="Proteomes" id="UP000016934">
    <property type="component" value="Unassembled WGS sequence"/>
</dbReference>
<evidence type="ECO:0000256" key="3">
    <source>
        <dbReference type="ARBA" id="ARBA00022989"/>
    </source>
</evidence>
<feature type="non-terminal residue" evidence="6">
    <location>
        <position position="115"/>
    </location>
</feature>
<feature type="transmembrane region" description="Helical" evidence="5">
    <location>
        <begin position="28"/>
        <end position="51"/>
    </location>
</feature>
<reference evidence="6 7" key="1">
    <citation type="journal article" date="2012" name="PLoS Pathog.">
        <title>Diverse lifestyles and strategies of plant pathogenesis encoded in the genomes of eighteen Dothideomycetes fungi.</title>
        <authorList>
            <person name="Ohm R.A."/>
            <person name="Feau N."/>
            <person name="Henrissat B."/>
            <person name="Schoch C.L."/>
            <person name="Horwitz B.A."/>
            <person name="Barry K.W."/>
            <person name="Condon B.J."/>
            <person name="Copeland A.C."/>
            <person name="Dhillon B."/>
            <person name="Glaser F."/>
            <person name="Hesse C.N."/>
            <person name="Kosti I."/>
            <person name="LaButti K."/>
            <person name="Lindquist E.A."/>
            <person name="Lucas S."/>
            <person name="Salamov A.A."/>
            <person name="Bradshaw R.E."/>
            <person name="Ciuffetti L."/>
            <person name="Hamelin R.C."/>
            <person name="Kema G.H.J."/>
            <person name="Lawrence C."/>
            <person name="Scott J.A."/>
            <person name="Spatafora J.W."/>
            <person name="Turgeon B.G."/>
            <person name="de Wit P.J.G.M."/>
            <person name="Zhong S."/>
            <person name="Goodwin S.B."/>
            <person name="Grigoriev I.V."/>
        </authorList>
    </citation>
    <scope>NUCLEOTIDE SEQUENCE [LARGE SCALE GENOMIC DNA]</scope>
    <source>
        <strain evidence="7">ND90Pr / ATCC 201652</strain>
    </source>
</reference>
<organism evidence="6 7">
    <name type="scientific">Cochliobolus sativus (strain ND90Pr / ATCC 201652)</name>
    <name type="common">Common root rot and spot blotch fungus</name>
    <name type="synonym">Bipolaris sorokiniana</name>
    <dbReference type="NCBI Taxonomy" id="665912"/>
    <lineage>
        <taxon>Eukaryota</taxon>
        <taxon>Fungi</taxon>
        <taxon>Dikarya</taxon>
        <taxon>Ascomycota</taxon>
        <taxon>Pezizomycotina</taxon>
        <taxon>Dothideomycetes</taxon>
        <taxon>Pleosporomycetidae</taxon>
        <taxon>Pleosporales</taxon>
        <taxon>Pleosporineae</taxon>
        <taxon>Pleosporaceae</taxon>
        <taxon>Bipolaris</taxon>
    </lineage>
</organism>
<evidence type="ECO:0000256" key="2">
    <source>
        <dbReference type="ARBA" id="ARBA00022692"/>
    </source>
</evidence>
<gene>
    <name evidence="6" type="ORF">COCSADRAFT_102973</name>
</gene>
<dbReference type="Gene3D" id="1.20.58.340">
    <property type="entry name" value="Magnesium transport protein CorA, transmembrane region"/>
    <property type="match status" value="1"/>
</dbReference>
<dbReference type="RefSeq" id="XP_007705503.1">
    <property type="nucleotide sequence ID" value="XM_007707313.1"/>
</dbReference>
<keyword evidence="2 5" id="KW-0812">Transmembrane</keyword>
<dbReference type="GO" id="GO:0016020">
    <property type="term" value="C:membrane"/>
    <property type="evidence" value="ECO:0007669"/>
    <property type="project" value="UniProtKB-SubCell"/>
</dbReference>